<feature type="non-terminal residue" evidence="1">
    <location>
        <position position="1"/>
    </location>
</feature>
<gene>
    <name evidence="1" type="ORF">METZ01_LOCUS477343</name>
</gene>
<reference evidence="1" key="1">
    <citation type="submission" date="2018-05" db="EMBL/GenBank/DDBJ databases">
        <authorList>
            <person name="Lanie J.A."/>
            <person name="Ng W.-L."/>
            <person name="Kazmierczak K.M."/>
            <person name="Andrzejewski T.M."/>
            <person name="Davidsen T.M."/>
            <person name="Wayne K.J."/>
            <person name="Tettelin H."/>
            <person name="Glass J.I."/>
            <person name="Rusch D."/>
            <person name="Podicherti R."/>
            <person name="Tsui H.-C.T."/>
            <person name="Winkler M.E."/>
        </authorList>
    </citation>
    <scope>NUCLEOTIDE SEQUENCE</scope>
</reference>
<accession>A0A383BXE8</accession>
<organism evidence="1">
    <name type="scientific">marine metagenome</name>
    <dbReference type="NCBI Taxonomy" id="408172"/>
    <lineage>
        <taxon>unclassified sequences</taxon>
        <taxon>metagenomes</taxon>
        <taxon>ecological metagenomes</taxon>
    </lineage>
</organism>
<proteinExistence type="predicted"/>
<dbReference type="EMBL" id="UINC01203982">
    <property type="protein sequence ID" value="SVE24489.1"/>
    <property type="molecule type" value="Genomic_DNA"/>
</dbReference>
<sequence>AVNSFGYIYFGGDIRNLTILLLLSLTHILSAQNCADNVTGAFDYFGGCAVVTAPASEGGFELSCSPESEFAGTLVLDECPFSCGICPECGDGSCDYHPLYGETYSNCATDCETPPECDAAVCLNILNVNPDAGTLDIHMKNQEGCLFKEGPNNAEVFEAWTYEECCAVYPQDYLGGGPQGNQSDGICDAWFDGKVAGFQIVIANSSMTVDSVTAGTAVDLDWTLELTPDWERDIDDDGNIDVAG</sequence>
<feature type="non-terminal residue" evidence="1">
    <location>
        <position position="244"/>
    </location>
</feature>
<evidence type="ECO:0000313" key="1">
    <source>
        <dbReference type="EMBL" id="SVE24489.1"/>
    </source>
</evidence>
<dbReference type="AlphaFoldDB" id="A0A383BXE8"/>
<protein>
    <submittedName>
        <fullName evidence="1">Uncharacterized protein</fullName>
    </submittedName>
</protein>
<name>A0A383BXE8_9ZZZZ</name>